<name>A0A1Q9CML2_SYMMI</name>
<feature type="region of interest" description="Disordered" evidence="1">
    <location>
        <begin position="85"/>
        <end position="112"/>
    </location>
</feature>
<reference evidence="2 3" key="1">
    <citation type="submission" date="2016-02" db="EMBL/GenBank/DDBJ databases">
        <title>Genome analysis of coral dinoflagellate symbionts highlights evolutionary adaptations to a symbiotic lifestyle.</title>
        <authorList>
            <person name="Aranda M."/>
            <person name="Li Y."/>
            <person name="Liew Y.J."/>
            <person name="Baumgarten S."/>
            <person name="Simakov O."/>
            <person name="Wilson M."/>
            <person name="Piel J."/>
            <person name="Ashoor H."/>
            <person name="Bougouffa S."/>
            <person name="Bajic V.B."/>
            <person name="Ryu T."/>
            <person name="Ravasi T."/>
            <person name="Bayer T."/>
            <person name="Micklem G."/>
            <person name="Kim H."/>
            <person name="Bhak J."/>
            <person name="Lajeunesse T.C."/>
            <person name="Voolstra C.R."/>
        </authorList>
    </citation>
    <scope>NUCLEOTIDE SEQUENCE [LARGE SCALE GENOMIC DNA]</scope>
    <source>
        <strain evidence="2 3">CCMP2467</strain>
    </source>
</reference>
<evidence type="ECO:0000313" key="2">
    <source>
        <dbReference type="EMBL" id="OLP84171.1"/>
    </source>
</evidence>
<keyword evidence="3" id="KW-1185">Reference proteome</keyword>
<dbReference type="OrthoDB" id="424496at2759"/>
<proteinExistence type="predicted"/>
<protein>
    <submittedName>
        <fullName evidence="2">Uncharacterized protein</fullName>
    </submittedName>
</protein>
<accession>A0A1Q9CML2</accession>
<sequence>MEALGMARLDTAARIQQLPLQREMELLVLDRRRVSERWRTAARQKRQSLDECVWKLQDLYQLAVDFSFYHLVLLIADLSSTIQEREEGEEIGKLPPADERAAGTELQETRGA</sequence>
<comment type="caution">
    <text evidence="2">The sequence shown here is derived from an EMBL/GenBank/DDBJ whole genome shotgun (WGS) entry which is preliminary data.</text>
</comment>
<evidence type="ECO:0000313" key="3">
    <source>
        <dbReference type="Proteomes" id="UP000186817"/>
    </source>
</evidence>
<dbReference type="EMBL" id="LSRX01001061">
    <property type="protein sequence ID" value="OLP84171.1"/>
    <property type="molecule type" value="Genomic_DNA"/>
</dbReference>
<evidence type="ECO:0000256" key="1">
    <source>
        <dbReference type="SAM" id="MobiDB-lite"/>
    </source>
</evidence>
<dbReference type="AlphaFoldDB" id="A0A1Q9CML2"/>
<feature type="compositionally biased region" description="Basic and acidic residues" evidence="1">
    <location>
        <begin position="90"/>
        <end position="112"/>
    </location>
</feature>
<gene>
    <name evidence="2" type="ORF">AK812_SmicGene34978</name>
</gene>
<dbReference type="Proteomes" id="UP000186817">
    <property type="component" value="Unassembled WGS sequence"/>
</dbReference>
<organism evidence="2 3">
    <name type="scientific">Symbiodinium microadriaticum</name>
    <name type="common">Dinoflagellate</name>
    <name type="synonym">Zooxanthella microadriatica</name>
    <dbReference type="NCBI Taxonomy" id="2951"/>
    <lineage>
        <taxon>Eukaryota</taxon>
        <taxon>Sar</taxon>
        <taxon>Alveolata</taxon>
        <taxon>Dinophyceae</taxon>
        <taxon>Suessiales</taxon>
        <taxon>Symbiodiniaceae</taxon>
        <taxon>Symbiodinium</taxon>
    </lineage>
</organism>